<organism evidence="2 3">
    <name type="scientific">Drosophila gunungcola</name>
    <name type="common">fruit fly</name>
    <dbReference type="NCBI Taxonomy" id="103775"/>
    <lineage>
        <taxon>Eukaryota</taxon>
        <taxon>Metazoa</taxon>
        <taxon>Ecdysozoa</taxon>
        <taxon>Arthropoda</taxon>
        <taxon>Hexapoda</taxon>
        <taxon>Insecta</taxon>
        <taxon>Pterygota</taxon>
        <taxon>Neoptera</taxon>
        <taxon>Endopterygota</taxon>
        <taxon>Diptera</taxon>
        <taxon>Brachycera</taxon>
        <taxon>Muscomorpha</taxon>
        <taxon>Ephydroidea</taxon>
        <taxon>Drosophilidae</taxon>
        <taxon>Drosophila</taxon>
        <taxon>Sophophora</taxon>
    </lineage>
</organism>
<dbReference type="AlphaFoldDB" id="A0A9Q0BKV1"/>
<evidence type="ECO:0000256" key="1">
    <source>
        <dbReference type="SAM" id="MobiDB-lite"/>
    </source>
</evidence>
<protein>
    <submittedName>
        <fullName evidence="2">Uncharacterized protein</fullName>
    </submittedName>
</protein>
<accession>A0A9Q0BKV1</accession>
<feature type="region of interest" description="Disordered" evidence="1">
    <location>
        <begin position="14"/>
        <end position="69"/>
    </location>
</feature>
<evidence type="ECO:0000313" key="2">
    <source>
        <dbReference type="EMBL" id="KAI8035149.1"/>
    </source>
</evidence>
<dbReference type="Proteomes" id="UP001059596">
    <property type="component" value="Unassembled WGS sequence"/>
</dbReference>
<comment type="caution">
    <text evidence="2">The sequence shown here is derived from an EMBL/GenBank/DDBJ whole genome shotgun (WGS) entry which is preliminary data.</text>
</comment>
<keyword evidence="3" id="KW-1185">Reference proteome</keyword>
<feature type="compositionally biased region" description="Basic residues" evidence="1">
    <location>
        <begin position="35"/>
        <end position="48"/>
    </location>
</feature>
<proteinExistence type="predicted"/>
<gene>
    <name evidence="2" type="ORF">M5D96_012094</name>
</gene>
<reference evidence="2" key="1">
    <citation type="journal article" date="2023" name="Genome Biol. Evol.">
        <title>Long-read-based Genome Assembly of Drosophila gunungcola Reveals Fewer Chemosensory Genes in Flower-breeding Species.</title>
        <authorList>
            <person name="Negi A."/>
            <person name="Liao B.Y."/>
            <person name="Yeh S.D."/>
        </authorList>
    </citation>
    <scope>NUCLEOTIDE SEQUENCE</scope>
    <source>
        <strain evidence="2">Sukarami</strain>
    </source>
</reference>
<evidence type="ECO:0000313" key="3">
    <source>
        <dbReference type="Proteomes" id="UP001059596"/>
    </source>
</evidence>
<sequence length="69" mass="7905">MEFPSFFIEFRSKLGFAKKKKTKKTPTQSGPTKANPRRHRHSHGHAHRQPLSPKNTPKCFMTGTSRAQT</sequence>
<dbReference type="EMBL" id="JAMKOV010000047">
    <property type="protein sequence ID" value="KAI8035149.1"/>
    <property type="molecule type" value="Genomic_DNA"/>
</dbReference>
<name>A0A9Q0BKV1_9MUSC</name>